<evidence type="ECO:0000256" key="1">
    <source>
        <dbReference type="ARBA" id="ARBA00007553"/>
    </source>
</evidence>
<dbReference type="InterPro" id="IPR006619">
    <property type="entry name" value="PGRP_domain_met/bac"/>
</dbReference>
<dbReference type="Gene3D" id="3.40.80.10">
    <property type="entry name" value="Peptidoglycan recognition protein-like"/>
    <property type="match status" value="1"/>
</dbReference>
<dbReference type="GO" id="GO:0006032">
    <property type="term" value="P:chitin catabolic process"/>
    <property type="evidence" value="ECO:0007669"/>
    <property type="project" value="InterPro"/>
</dbReference>
<dbReference type="GO" id="GO:0005975">
    <property type="term" value="P:carbohydrate metabolic process"/>
    <property type="evidence" value="ECO:0007669"/>
    <property type="project" value="UniProtKB-ARBA"/>
</dbReference>
<dbReference type="InterPro" id="IPR013783">
    <property type="entry name" value="Ig-like_fold"/>
</dbReference>
<dbReference type="PANTHER" id="PTHR11022:SF41">
    <property type="entry name" value="PEPTIDOGLYCAN-RECOGNITION PROTEIN LC-RELATED"/>
    <property type="match status" value="1"/>
</dbReference>
<evidence type="ECO:0000313" key="4">
    <source>
        <dbReference type="EMBL" id="SEG59273.1"/>
    </source>
</evidence>
<dbReference type="InterPro" id="IPR002502">
    <property type="entry name" value="Amidase_domain"/>
</dbReference>
<feature type="region of interest" description="Disordered" evidence="2">
    <location>
        <begin position="165"/>
        <end position="186"/>
    </location>
</feature>
<dbReference type="Gene3D" id="2.60.40.10">
    <property type="entry name" value="Immunoglobulins"/>
    <property type="match status" value="1"/>
</dbReference>
<reference evidence="5" key="1">
    <citation type="submission" date="2016-10" db="EMBL/GenBank/DDBJ databases">
        <authorList>
            <person name="Varghese N."/>
            <person name="Submissions S."/>
        </authorList>
    </citation>
    <scope>NUCLEOTIDE SEQUENCE [LARGE SCALE GENOMIC DNA]</scope>
    <source>
        <strain evidence="5">DSM 43163</strain>
    </source>
</reference>
<dbReference type="Gene3D" id="2.60.120.260">
    <property type="entry name" value="Galactose-binding domain-like"/>
    <property type="match status" value="1"/>
</dbReference>
<gene>
    <name evidence="4" type="ORF">SAMN04489712_10758</name>
</gene>
<proteinExistence type="inferred from homology"/>
<feature type="region of interest" description="Disordered" evidence="2">
    <location>
        <begin position="106"/>
        <end position="138"/>
    </location>
</feature>
<dbReference type="SUPFAM" id="SSF55846">
    <property type="entry name" value="N-acetylmuramoyl-L-alanine amidase-like"/>
    <property type="match status" value="1"/>
</dbReference>
<protein>
    <submittedName>
        <fullName evidence="4">Chitinase A, N-terminal domain</fullName>
    </submittedName>
</protein>
<dbReference type="OrthoDB" id="514320at2"/>
<dbReference type="InterPro" id="IPR036505">
    <property type="entry name" value="Amidase/PGRP_sf"/>
</dbReference>
<dbReference type="CDD" id="cd06583">
    <property type="entry name" value="PGRP"/>
    <property type="match status" value="1"/>
</dbReference>
<feature type="compositionally biased region" description="Low complexity" evidence="2">
    <location>
        <begin position="167"/>
        <end position="179"/>
    </location>
</feature>
<evidence type="ECO:0000256" key="2">
    <source>
        <dbReference type="SAM" id="MobiDB-lite"/>
    </source>
</evidence>
<dbReference type="Pfam" id="PF08329">
    <property type="entry name" value="ChitinaseA_N"/>
    <property type="match status" value="1"/>
</dbReference>
<comment type="similarity">
    <text evidence="1">Belongs to the N-acetylmuramoyl-L-alanine amidase 2 family.</text>
</comment>
<dbReference type="RefSeq" id="WP_103938907.1">
    <property type="nucleotide sequence ID" value="NZ_FNVO01000007.1"/>
</dbReference>
<organism evidence="4 5">
    <name type="scientific">Thermomonospora echinospora</name>
    <dbReference type="NCBI Taxonomy" id="1992"/>
    <lineage>
        <taxon>Bacteria</taxon>
        <taxon>Bacillati</taxon>
        <taxon>Actinomycetota</taxon>
        <taxon>Actinomycetes</taxon>
        <taxon>Streptosporangiales</taxon>
        <taxon>Thermomonosporaceae</taxon>
        <taxon>Thermomonospora</taxon>
    </lineage>
</organism>
<dbReference type="PANTHER" id="PTHR11022">
    <property type="entry name" value="PEPTIDOGLYCAN RECOGNITION PROTEIN"/>
    <property type="match status" value="1"/>
</dbReference>
<dbReference type="AlphaFoldDB" id="A0A1H6BES7"/>
<evidence type="ECO:0000259" key="3">
    <source>
        <dbReference type="SMART" id="SM00701"/>
    </source>
</evidence>
<dbReference type="Proteomes" id="UP000236723">
    <property type="component" value="Unassembled WGS sequence"/>
</dbReference>
<sequence length="681" mass="71078">MRRRAVVVLSAAGLVVPGSVVHVWAGSPSEASPAPEARPGQVHTLALRTVSGAQAAGAARPVMEVPAERTRPFSLLGLSWDDVRTDLGGEVRVRVRSAVTGRWSPWRSVEAGEGDAPDAGPRSERPSRGATEPMWVGPSNGVQVHVTGEGGALPKGLRVDLVDPGDDPGAGAAGQVPVASTGTAPRPTIVSRAGWGADEALVRNPPAYAPSAKVVFTHHTAENKDYTCAQSPAVIRSIMLFHVQTRGWDDIGYNFLVDKCGTIFEGRGGGVDRPVVGAHTYGFNTGSSGVAVLGTYTKTEPANAAVSAVAKVAAWKLGLHGGDPTGKGRLTTPIDNGKYPADTTVTFNTISGHLDGFATECPGERLYAKLGTIRTQAKQWVTPAASPVVTSITGANKVGTTYYTKGTVTLGWKPAGVSRYEVLVDGKVVATPNGTATSARVTMAAGSHRLQVRAVNLNGTTVSSPVYPVVADTTAPVFTTPPRLTVRTGTAGAGSVPVRLGWKATDNTALQSVKATSPTAKTFTPATTSWNASAKPNTSMRWSLTAADATGNTRSSSVTHTAALVHESGSTRTGTWKRTNSGSYLGGKAYYSSAKGATARYTFTGRSFGLIFQRGTKRGAVHVYVDGVKAATVDTRASSTAYRRIVWTKSWNTSGRHTVKLVVVGTRGRPTVVTDGLVYIK</sequence>
<dbReference type="GO" id="GO:0008745">
    <property type="term" value="F:N-acetylmuramoyl-L-alanine amidase activity"/>
    <property type="evidence" value="ECO:0007669"/>
    <property type="project" value="InterPro"/>
</dbReference>
<dbReference type="EMBL" id="FNVO01000007">
    <property type="protein sequence ID" value="SEG59273.1"/>
    <property type="molecule type" value="Genomic_DNA"/>
</dbReference>
<dbReference type="GO" id="GO:0004568">
    <property type="term" value="F:chitinase activity"/>
    <property type="evidence" value="ECO:0007669"/>
    <property type="project" value="InterPro"/>
</dbReference>
<dbReference type="GO" id="GO:0009253">
    <property type="term" value="P:peptidoglycan catabolic process"/>
    <property type="evidence" value="ECO:0007669"/>
    <property type="project" value="InterPro"/>
</dbReference>
<dbReference type="InterPro" id="IPR015510">
    <property type="entry name" value="PGRP"/>
</dbReference>
<dbReference type="GO" id="GO:0008270">
    <property type="term" value="F:zinc ion binding"/>
    <property type="evidence" value="ECO:0007669"/>
    <property type="project" value="InterPro"/>
</dbReference>
<evidence type="ECO:0000313" key="5">
    <source>
        <dbReference type="Proteomes" id="UP000236723"/>
    </source>
</evidence>
<dbReference type="SMART" id="SM00701">
    <property type="entry name" value="PGRP"/>
    <property type="match status" value="1"/>
</dbReference>
<dbReference type="InterPro" id="IPR013540">
    <property type="entry name" value="ChitinaseA_N"/>
</dbReference>
<keyword evidence="5" id="KW-1185">Reference proteome</keyword>
<name>A0A1H6BES7_9ACTN</name>
<feature type="domain" description="Peptidoglycan recognition protein family" evidence="3">
    <location>
        <begin position="187"/>
        <end position="332"/>
    </location>
</feature>
<dbReference type="Pfam" id="PF01510">
    <property type="entry name" value="Amidase_2"/>
    <property type="match status" value="1"/>
</dbReference>
<accession>A0A1H6BES7</accession>